<feature type="binding site" evidence="4">
    <location>
        <position position="224"/>
    </location>
    <ligand>
        <name>1D-myo-inositol 2-(L-cysteinylamino)-2-deoxy-alpha-D-glucopyranoside</name>
        <dbReference type="ChEBI" id="CHEBI:58887"/>
    </ligand>
</feature>
<keyword evidence="3 4" id="KW-0012">Acyltransferase</keyword>
<feature type="binding site" evidence="4">
    <location>
        <position position="236"/>
    </location>
    <ligand>
        <name>1D-myo-inositol 2-(L-cysteinylamino)-2-deoxy-alpha-D-glucopyranoside</name>
        <dbReference type="ChEBI" id="CHEBI:58887"/>
    </ligand>
</feature>
<evidence type="ECO:0000256" key="4">
    <source>
        <dbReference type="HAMAP-Rule" id="MF_01698"/>
    </source>
</evidence>
<dbReference type="InterPro" id="IPR050276">
    <property type="entry name" value="MshD_Acetyltransferase"/>
</dbReference>
<dbReference type="AlphaFoldDB" id="A0ABD0BKT8"/>
<evidence type="ECO:0000313" key="6">
    <source>
        <dbReference type="EMBL" id="GJJ43529.1"/>
    </source>
</evidence>
<comment type="caution">
    <text evidence="4">Lacks conserved residue(s) required for the propagation of feature annotation.</text>
</comment>
<dbReference type="EC" id="2.3.1.189" evidence="4"/>
<dbReference type="EMBL" id="BQFK01000004">
    <property type="protein sequence ID" value="GJJ43529.1"/>
    <property type="molecule type" value="Genomic_DNA"/>
</dbReference>
<feature type="binding site" evidence="4">
    <location>
        <begin position="240"/>
        <end position="242"/>
    </location>
    <ligand>
        <name>acetyl-CoA</name>
        <dbReference type="ChEBI" id="CHEBI:57288"/>
        <label>2</label>
    </ligand>
</feature>
<comment type="subunit">
    <text evidence="4">Monomer.</text>
</comment>
<name>A0ABD0BKT8_CORUL</name>
<feature type="binding site" evidence="4">
    <location>
        <position position="39"/>
    </location>
    <ligand>
        <name>1D-myo-inositol 2-(L-cysteinylamino)-2-deoxy-alpha-D-glucopyranoside</name>
        <dbReference type="ChEBI" id="CHEBI:58887"/>
    </ligand>
</feature>
<dbReference type="InterPro" id="IPR016181">
    <property type="entry name" value="Acyl_CoA_acyltransferase"/>
</dbReference>
<comment type="similarity">
    <text evidence="4">Belongs to the acetyltransferase family. MshD subfamily.</text>
</comment>
<dbReference type="PIRSF" id="PIRSF021524">
    <property type="entry name" value="MSH_acetyltransferase"/>
    <property type="match status" value="1"/>
</dbReference>
<comment type="function">
    <text evidence="4">Catalyzes the transfer of acetyl from acetyl-CoA to desacetylmycothiol (Cys-GlcN-Ins) to form mycothiol.</text>
</comment>
<evidence type="ECO:0000313" key="7">
    <source>
        <dbReference type="Proteomes" id="UP001205910"/>
    </source>
</evidence>
<organism evidence="6 7">
    <name type="scientific">Corynebacterium ulcerans</name>
    <dbReference type="NCBI Taxonomy" id="65058"/>
    <lineage>
        <taxon>Bacteria</taxon>
        <taxon>Bacillati</taxon>
        <taxon>Actinomycetota</taxon>
        <taxon>Actinomycetes</taxon>
        <taxon>Mycobacteriales</taxon>
        <taxon>Corynebacteriaceae</taxon>
        <taxon>Corynebacterium</taxon>
    </lineage>
</organism>
<feature type="domain" description="N-acetyltransferase" evidence="5">
    <location>
        <begin position="155"/>
        <end position="306"/>
    </location>
</feature>
<evidence type="ECO:0000256" key="2">
    <source>
        <dbReference type="ARBA" id="ARBA00022737"/>
    </source>
</evidence>
<proteinExistence type="inferred from homology"/>
<comment type="catalytic activity">
    <reaction evidence="4">
        <text>1D-myo-inositol 2-(L-cysteinylamino)-2-deoxy-alpha-D-glucopyranoside + acetyl-CoA = mycothiol + CoA + H(+)</text>
        <dbReference type="Rhea" id="RHEA:26172"/>
        <dbReference type="ChEBI" id="CHEBI:15378"/>
        <dbReference type="ChEBI" id="CHEBI:16768"/>
        <dbReference type="ChEBI" id="CHEBI:57287"/>
        <dbReference type="ChEBI" id="CHEBI:57288"/>
        <dbReference type="ChEBI" id="CHEBI:58887"/>
        <dbReference type="EC" id="2.3.1.189"/>
    </reaction>
</comment>
<dbReference type="PROSITE" id="PS51186">
    <property type="entry name" value="GNAT"/>
    <property type="match status" value="1"/>
</dbReference>
<accession>A0ABD0BKT8</accession>
<reference evidence="6 7" key="1">
    <citation type="submission" date="2021-11" db="EMBL/GenBank/DDBJ databases">
        <title>Whole genome sequences of diphtheriae toxin producing Corynebacterium ulcerans isolates from cats in Osaka, Japan.</title>
        <authorList>
            <person name="Umeda K."/>
            <person name="Hirai Y."/>
        </authorList>
    </citation>
    <scope>NUCLEOTIDE SEQUENCE [LARGE SCALE GENOMIC DNA]</scope>
    <source>
        <strain evidence="6 7">12109B-1</strain>
    </source>
</reference>
<dbReference type="InterPro" id="IPR017813">
    <property type="entry name" value="Mycothiol_AcTrfase"/>
</dbReference>
<dbReference type="InterPro" id="IPR000182">
    <property type="entry name" value="GNAT_dom"/>
</dbReference>
<dbReference type="HAMAP" id="MF_01698">
    <property type="entry name" value="MshD"/>
    <property type="match status" value="1"/>
</dbReference>
<evidence type="ECO:0000256" key="1">
    <source>
        <dbReference type="ARBA" id="ARBA00022679"/>
    </source>
</evidence>
<keyword evidence="1 4" id="KW-0808">Transferase</keyword>
<dbReference type="Pfam" id="PF00583">
    <property type="entry name" value="Acetyltransf_1"/>
    <property type="match status" value="2"/>
</dbReference>
<feature type="binding site" evidence="4">
    <location>
        <position position="181"/>
    </location>
    <ligand>
        <name>1D-myo-inositol 2-(L-cysteinylamino)-2-deoxy-alpha-D-glucopyranoside</name>
        <dbReference type="ChEBI" id="CHEBI:58887"/>
    </ligand>
</feature>
<evidence type="ECO:0000256" key="3">
    <source>
        <dbReference type="ARBA" id="ARBA00023315"/>
    </source>
</evidence>
<keyword evidence="2 4" id="KW-0677">Repeat</keyword>
<feature type="binding site" evidence="4">
    <location>
        <position position="274"/>
    </location>
    <ligand>
        <name>1D-myo-inositol 2-(L-cysteinylamino)-2-deoxy-alpha-D-glucopyranoside</name>
        <dbReference type="ChEBI" id="CHEBI:58887"/>
    </ligand>
</feature>
<dbReference type="Proteomes" id="UP001205910">
    <property type="component" value="Unassembled WGS sequence"/>
</dbReference>
<comment type="caution">
    <text evidence="6">The sequence shown here is derived from an EMBL/GenBank/DDBJ whole genome shotgun (WGS) entry which is preliminary data.</text>
</comment>
<dbReference type="Gene3D" id="3.40.630.30">
    <property type="match status" value="1"/>
</dbReference>
<dbReference type="PANTHER" id="PTHR43617:SF31">
    <property type="entry name" value="MYCOTHIOL ACETYLTRANSFERASE"/>
    <property type="match status" value="1"/>
</dbReference>
<dbReference type="GO" id="GO:0035447">
    <property type="term" value="F:mycothiol synthase activity"/>
    <property type="evidence" value="ECO:0007669"/>
    <property type="project" value="UniProtKB-UniRule"/>
</dbReference>
<evidence type="ECO:0000259" key="5">
    <source>
        <dbReference type="PROSITE" id="PS51186"/>
    </source>
</evidence>
<sequence>MVAMIFTSTQIPTDKQLSQAAVALVKSAQEADGVAPLAEHLVAGLEKPELGHRHIVVHDHTGHLSGVGAYHGGTAEFVVAPEQRNKGIGRALARKLLDAGLTDFWSHGYLPAAQRLAATLDLTVSRELLVMAVRSKDLSLGAGVVPEGYRVINLVEARELCPDIDAQWLRINNEAFWWHPEQGGWDAERLARAQQTSWFDPEGVLFLITADPENPEVAGFHWTKKHGDLAKGADGEVYVVGLADSFRGKKLGGPLVAAGLQHLVREGAQRIILYVEADNKPALEAYNRLGFRTFERHVVFSAAGKV</sequence>
<dbReference type="NCBIfam" id="TIGR03448">
    <property type="entry name" value="mycothiol_MshD"/>
    <property type="match status" value="1"/>
</dbReference>
<protein>
    <recommendedName>
        <fullName evidence="4">Mycothiol acetyltransferase</fullName>
        <shortName evidence="4">MSH acetyltransferase</shortName>
        <ecNumber evidence="4">2.3.1.189</ecNumber>
    </recommendedName>
    <alternativeName>
        <fullName evidence="4">Mycothiol synthase</fullName>
    </alternativeName>
</protein>
<gene>
    <name evidence="4 6" type="primary">mshD</name>
    <name evidence="6" type="ORF">CULCOIPH005_17180</name>
</gene>
<dbReference type="GO" id="GO:0010125">
    <property type="term" value="P:mycothiol biosynthetic process"/>
    <property type="evidence" value="ECO:0007669"/>
    <property type="project" value="UniProtKB-UniRule"/>
</dbReference>
<dbReference type="SUPFAM" id="SSF55729">
    <property type="entry name" value="Acyl-CoA N-acyltransferases (Nat)"/>
    <property type="match status" value="1"/>
</dbReference>
<dbReference type="PANTHER" id="PTHR43617">
    <property type="entry name" value="L-AMINO ACID N-ACETYLTRANSFERASE"/>
    <property type="match status" value="1"/>
</dbReference>